<dbReference type="AlphaFoldDB" id="A0A183N977"/>
<dbReference type="SUPFAM" id="SSF53448">
    <property type="entry name" value="Nucleotide-diphospho-sugar transferases"/>
    <property type="match status" value="1"/>
</dbReference>
<dbReference type="GO" id="GO:0033842">
    <property type="term" value="F:N-acetyl-beta-glucosaminyl-derivative 4-beta-N-acetylgalactosaminyltransferase activity"/>
    <property type="evidence" value="ECO:0007669"/>
    <property type="project" value="TreeGrafter"/>
</dbReference>
<dbReference type="PANTHER" id="PTHR19300:SF57">
    <property type="entry name" value="BETA-1,4-N-ACETYLGALACTOSAMINYLTRANSFERASE"/>
    <property type="match status" value="1"/>
</dbReference>
<dbReference type="Proteomes" id="UP000277204">
    <property type="component" value="Unassembled WGS sequence"/>
</dbReference>
<accession>A0A183N977</accession>
<evidence type="ECO:0000313" key="1">
    <source>
        <dbReference type="EMBL" id="VDP52996.1"/>
    </source>
</evidence>
<proteinExistence type="predicted"/>
<dbReference type="STRING" id="48269.A0A183N977"/>
<name>A0A183N977_9TREM</name>
<dbReference type="Gene3D" id="3.90.550.10">
    <property type="entry name" value="Spore Coat Polysaccharide Biosynthesis Protein SpsA, Chain A"/>
    <property type="match status" value="1"/>
</dbReference>
<dbReference type="GO" id="GO:0016020">
    <property type="term" value="C:membrane"/>
    <property type="evidence" value="ECO:0007669"/>
    <property type="project" value="GOC"/>
</dbReference>
<dbReference type="EMBL" id="UZAI01020745">
    <property type="protein sequence ID" value="VDP52996.1"/>
    <property type="molecule type" value="Genomic_DNA"/>
</dbReference>
<reference evidence="1 2" key="1">
    <citation type="submission" date="2018-11" db="EMBL/GenBank/DDBJ databases">
        <authorList>
            <consortium name="Pathogen Informatics"/>
        </authorList>
    </citation>
    <scope>NUCLEOTIDE SEQUENCE [LARGE SCALE GENOMIC DNA]</scope>
    <source>
        <strain evidence="1 2">Zambia</strain>
    </source>
</reference>
<dbReference type="InterPro" id="IPR027791">
    <property type="entry name" value="Galactosyl_T_C"/>
</dbReference>
<dbReference type="PRINTS" id="PR02050">
    <property type="entry name" value="B14GALTRFASE"/>
</dbReference>
<evidence type="ECO:0000313" key="2">
    <source>
        <dbReference type="Proteomes" id="UP000277204"/>
    </source>
</evidence>
<gene>
    <name evidence="1" type="ORF">SMRZ_LOCUS24852</name>
</gene>
<dbReference type="Pfam" id="PF02709">
    <property type="entry name" value="Glyco_transf_7C"/>
    <property type="match status" value="1"/>
</dbReference>
<dbReference type="InterPro" id="IPR003859">
    <property type="entry name" value="Galactosyl_T"/>
</dbReference>
<dbReference type="GO" id="GO:0006688">
    <property type="term" value="P:glycosphingolipid biosynthetic process"/>
    <property type="evidence" value="ECO:0007669"/>
    <property type="project" value="TreeGrafter"/>
</dbReference>
<dbReference type="GO" id="GO:0005975">
    <property type="term" value="P:carbohydrate metabolic process"/>
    <property type="evidence" value="ECO:0007669"/>
    <property type="project" value="InterPro"/>
</dbReference>
<dbReference type="InterPro" id="IPR029044">
    <property type="entry name" value="Nucleotide-diphossugar_trans"/>
</dbReference>
<sequence>MVEPTGTYVPANIARLGHHDRQARPPRQGSNNGRAYPDHFYDYHVWTCWFLLIYQENFGGVIAISRQQFEKVGGFSNVYFGWGGEDDDFYKRIIYQNYSIVRYPAEIGRYIMLRHERDSRNEPNERRFDLLESAESRFNIDGYWTSNYTIIKAHSLYNGLIYWISVAV</sequence>
<organism evidence="1 2">
    <name type="scientific">Schistosoma margrebowiei</name>
    <dbReference type="NCBI Taxonomy" id="48269"/>
    <lineage>
        <taxon>Eukaryota</taxon>
        <taxon>Metazoa</taxon>
        <taxon>Spiralia</taxon>
        <taxon>Lophotrochozoa</taxon>
        <taxon>Platyhelminthes</taxon>
        <taxon>Trematoda</taxon>
        <taxon>Digenea</taxon>
        <taxon>Strigeidida</taxon>
        <taxon>Schistosomatoidea</taxon>
        <taxon>Schistosomatidae</taxon>
        <taxon>Schistosoma</taxon>
    </lineage>
</organism>
<dbReference type="GO" id="GO:0005794">
    <property type="term" value="C:Golgi apparatus"/>
    <property type="evidence" value="ECO:0007669"/>
    <property type="project" value="TreeGrafter"/>
</dbReference>
<dbReference type="PANTHER" id="PTHR19300">
    <property type="entry name" value="BETA-1,4-GALACTOSYLTRANSFERASE"/>
    <property type="match status" value="1"/>
</dbReference>
<dbReference type="GO" id="GO:0008378">
    <property type="term" value="F:galactosyltransferase activity"/>
    <property type="evidence" value="ECO:0007669"/>
    <property type="project" value="TreeGrafter"/>
</dbReference>
<protein>
    <submittedName>
        <fullName evidence="1">Uncharacterized protein</fullName>
    </submittedName>
</protein>
<keyword evidence="2" id="KW-1185">Reference proteome</keyword>